<dbReference type="SUPFAM" id="SSF51905">
    <property type="entry name" value="FAD/NAD(P)-binding domain"/>
    <property type="match status" value="1"/>
</dbReference>
<dbReference type="Proteomes" id="UP001500767">
    <property type="component" value="Unassembled WGS sequence"/>
</dbReference>
<dbReference type="Gene3D" id="3.90.660.10">
    <property type="match status" value="1"/>
</dbReference>
<reference evidence="3" key="1">
    <citation type="journal article" date="2019" name="Int. J. Syst. Evol. Microbiol.">
        <title>The Global Catalogue of Microorganisms (GCM) 10K type strain sequencing project: providing services to taxonomists for standard genome sequencing and annotation.</title>
        <authorList>
            <consortium name="The Broad Institute Genomics Platform"/>
            <consortium name="The Broad Institute Genome Sequencing Center for Infectious Disease"/>
            <person name="Wu L."/>
            <person name="Ma J."/>
        </authorList>
    </citation>
    <scope>NUCLEOTIDE SEQUENCE [LARGE SCALE GENOMIC DNA]</scope>
    <source>
        <strain evidence="3">JCM 16540</strain>
    </source>
</reference>
<evidence type="ECO:0000313" key="3">
    <source>
        <dbReference type="Proteomes" id="UP001500767"/>
    </source>
</evidence>
<dbReference type="PANTHER" id="PTHR16128:SF5">
    <property type="entry name" value="FAD_NAD(P)-BINDING OXIDOREDUCTASE FAMILY PROTEIN"/>
    <property type="match status" value="1"/>
</dbReference>
<dbReference type="EMBL" id="BAAAYR010000003">
    <property type="protein sequence ID" value="GAA3568294.1"/>
    <property type="molecule type" value="Genomic_DNA"/>
</dbReference>
<dbReference type="InterPro" id="IPR036188">
    <property type="entry name" value="FAD/NAD-bd_sf"/>
</dbReference>
<comment type="caution">
    <text evidence="2">The sequence shown here is derived from an EMBL/GenBank/DDBJ whole genome shotgun (WGS) entry which is preliminary data.</text>
</comment>
<dbReference type="Pfam" id="PF13450">
    <property type="entry name" value="NAD_binding_8"/>
    <property type="match status" value="1"/>
</dbReference>
<feature type="domain" description="Amine oxidase" evidence="1">
    <location>
        <begin position="80"/>
        <end position="302"/>
    </location>
</feature>
<dbReference type="InterPro" id="IPR002937">
    <property type="entry name" value="Amino_oxidase"/>
</dbReference>
<evidence type="ECO:0000313" key="2">
    <source>
        <dbReference type="EMBL" id="GAA3568294.1"/>
    </source>
</evidence>
<evidence type="ECO:0000259" key="1">
    <source>
        <dbReference type="Pfam" id="PF01593"/>
    </source>
</evidence>
<dbReference type="Gene3D" id="3.50.50.60">
    <property type="entry name" value="FAD/NAD(P)-binding domain"/>
    <property type="match status" value="1"/>
</dbReference>
<sequence>MDPVVVVGAGISGVAAARALTDGGLAVVVLDRGKRVGGRMASRRTDGRMVDTGASYFTVSDDTFRAQVDDWESRHLARPWTDTFSVSHDGDLSPKSGPVRWAAPGGLRSLVEDLADGLDVREATVERVGPGLVVDGTAASAVVLAMPDPQAARLLDPAYATVLAALTDPFDPVLALTATWPTRSWPDVDGAFVADDPILSWVADDGRRRGDGAPVLVAHSTPDFASEHLVAPQEAAGPMTAALRDALRIETEPTSTHVHRWTFGKPSGKREQTFFLDDALVGVCGDAWSEKPRVESAYLSGRALGEALVQRLA</sequence>
<dbReference type="Pfam" id="PF01593">
    <property type="entry name" value="Amino_oxidase"/>
    <property type="match status" value="1"/>
</dbReference>
<name>A0ABP6XKQ0_9ACTN</name>
<dbReference type="PANTHER" id="PTHR16128">
    <property type="entry name" value="FAD/NAD(P)-BINDING OXIDOREDUCTASE FAMILY PROTEIN"/>
    <property type="match status" value="1"/>
</dbReference>
<proteinExistence type="predicted"/>
<accession>A0ABP6XKQ0</accession>
<keyword evidence="3" id="KW-1185">Reference proteome</keyword>
<protein>
    <recommendedName>
        <fullName evidence="1">Amine oxidase domain-containing protein</fullName>
    </recommendedName>
</protein>
<organism evidence="2 3">
    <name type="scientific">Microlunatus spumicola</name>
    <dbReference type="NCBI Taxonomy" id="81499"/>
    <lineage>
        <taxon>Bacteria</taxon>
        <taxon>Bacillati</taxon>
        <taxon>Actinomycetota</taxon>
        <taxon>Actinomycetes</taxon>
        <taxon>Propionibacteriales</taxon>
        <taxon>Propionibacteriaceae</taxon>
        <taxon>Microlunatus</taxon>
    </lineage>
</organism>
<dbReference type="RefSeq" id="WP_204910325.1">
    <property type="nucleotide sequence ID" value="NZ_BAAAYR010000003.1"/>
</dbReference>
<gene>
    <name evidence="2" type="ORF">GCM10022197_25590</name>
</gene>